<feature type="domain" description="FAD-dependent oxidoreductase 2 FAD-binding" evidence="4">
    <location>
        <begin position="314"/>
        <end position="363"/>
    </location>
</feature>
<dbReference type="Gene3D" id="2.80.10.50">
    <property type="match status" value="1"/>
</dbReference>
<keyword evidence="2" id="KW-0560">Oxidoreductase</keyword>
<dbReference type="STRING" id="33114.A0A2G2XCN2"/>
<feature type="domain" description="DUF569" evidence="5">
    <location>
        <begin position="1"/>
        <end position="140"/>
    </location>
</feature>
<dbReference type="PRINTS" id="PR00368">
    <property type="entry name" value="FADPNR"/>
</dbReference>
<dbReference type="CDD" id="cd23340">
    <property type="entry name" value="beta-trefoil_FSCN_ACP-like"/>
    <property type="match status" value="1"/>
</dbReference>
<reference evidence="8" key="2">
    <citation type="journal article" date="2017" name="J. Anim. Genet.">
        <title>Multiple reference genome sequences of hot pepper reveal the massive evolution of plant disease resistance genes by retroduplication.</title>
        <authorList>
            <person name="Kim S."/>
            <person name="Park J."/>
            <person name="Yeom S.-I."/>
            <person name="Kim Y.-M."/>
            <person name="Seo E."/>
            <person name="Kim K.-T."/>
            <person name="Kim M.-S."/>
            <person name="Lee J.M."/>
            <person name="Cheong K."/>
            <person name="Shin H.-S."/>
            <person name="Kim S.-B."/>
            <person name="Han K."/>
            <person name="Lee J."/>
            <person name="Park M."/>
            <person name="Lee H.-A."/>
            <person name="Lee H.-Y."/>
            <person name="Lee Y."/>
            <person name="Oh S."/>
            <person name="Lee J.H."/>
            <person name="Choi E."/>
            <person name="Choi E."/>
            <person name="Lee S.E."/>
            <person name="Jeon J."/>
            <person name="Kim H."/>
            <person name="Choi G."/>
            <person name="Song H."/>
            <person name="Lee J."/>
            <person name="Lee S.-C."/>
            <person name="Kwon J.-K."/>
            <person name="Lee H.-Y."/>
            <person name="Koo N."/>
            <person name="Hong Y."/>
            <person name="Kim R.W."/>
            <person name="Kang W.-H."/>
            <person name="Huh J.H."/>
            <person name="Kang B.-C."/>
            <person name="Yang T.-J."/>
            <person name="Lee Y.-H."/>
            <person name="Bennetzen J.L."/>
            <person name="Choi D."/>
        </authorList>
    </citation>
    <scope>NUCLEOTIDE SEQUENCE [LARGE SCALE GENOMIC DNA]</scope>
    <source>
        <strain evidence="8">cv. PBC81</strain>
    </source>
</reference>
<dbReference type="InterPro" id="IPR007679">
    <property type="entry name" value="DUF569"/>
</dbReference>
<dbReference type="OrthoDB" id="2432302at2759"/>
<organism evidence="7 8">
    <name type="scientific">Capsicum baccatum</name>
    <name type="common">Peruvian pepper</name>
    <dbReference type="NCBI Taxonomy" id="33114"/>
    <lineage>
        <taxon>Eukaryota</taxon>
        <taxon>Viridiplantae</taxon>
        <taxon>Streptophyta</taxon>
        <taxon>Embryophyta</taxon>
        <taxon>Tracheophyta</taxon>
        <taxon>Spermatophyta</taxon>
        <taxon>Magnoliopsida</taxon>
        <taxon>eudicotyledons</taxon>
        <taxon>Gunneridae</taxon>
        <taxon>Pentapetalae</taxon>
        <taxon>asterids</taxon>
        <taxon>lamiids</taxon>
        <taxon>Solanales</taxon>
        <taxon>Solanaceae</taxon>
        <taxon>Solanoideae</taxon>
        <taxon>Capsiceae</taxon>
        <taxon>Capsicum</taxon>
    </lineage>
</organism>
<keyword evidence="1" id="KW-0285">Flavoprotein</keyword>
<feature type="region of interest" description="Disordered" evidence="3">
    <location>
        <begin position="284"/>
        <end position="306"/>
    </location>
</feature>
<dbReference type="EMBL" id="MLFT02000002">
    <property type="protein sequence ID" value="PHT55254.1"/>
    <property type="molecule type" value="Genomic_DNA"/>
</dbReference>
<evidence type="ECO:0000313" key="7">
    <source>
        <dbReference type="EMBL" id="PHT55254.1"/>
    </source>
</evidence>
<dbReference type="InterPro" id="IPR008999">
    <property type="entry name" value="Actin-crosslinking"/>
</dbReference>
<proteinExistence type="predicted"/>
<protein>
    <submittedName>
        <fullName evidence="7">Uncharacterized protein</fullName>
    </submittedName>
</protein>
<reference evidence="7 8" key="1">
    <citation type="journal article" date="2017" name="Genome Biol.">
        <title>New reference genome sequences of hot pepper reveal the massive evolution of plant disease-resistance genes by retroduplication.</title>
        <authorList>
            <person name="Kim S."/>
            <person name="Park J."/>
            <person name="Yeom S.I."/>
            <person name="Kim Y.M."/>
            <person name="Seo E."/>
            <person name="Kim K.T."/>
            <person name="Kim M.S."/>
            <person name="Lee J.M."/>
            <person name="Cheong K."/>
            <person name="Shin H.S."/>
            <person name="Kim S.B."/>
            <person name="Han K."/>
            <person name="Lee J."/>
            <person name="Park M."/>
            <person name="Lee H.A."/>
            <person name="Lee H.Y."/>
            <person name="Lee Y."/>
            <person name="Oh S."/>
            <person name="Lee J.H."/>
            <person name="Choi E."/>
            <person name="Choi E."/>
            <person name="Lee S.E."/>
            <person name="Jeon J."/>
            <person name="Kim H."/>
            <person name="Choi G."/>
            <person name="Song H."/>
            <person name="Lee J."/>
            <person name="Lee S.C."/>
            <person name="Kwon J.K."/>
            <person name="Lee H.Y."/>
            <person name="Koo N."/>
            <person name="Hong Y."/>
            <person name="Kim R.W."/>
            <person name="Kang W.H."/>
            <person name="Huh J.H."/>
            <person name="Kang B.C."/>
            <person name="Yang T.J."/>
            <person name="Lee Y.H."/>
            <person name="Bennetzen J.L."/>
            <person name="Choi D."/>
        </authorList>
    </citation>
    <scope>NUCLEOTIDE SEQUENCE [LARGE SCALE GENOMIC DNA]</scope>
    <source>
        <strain evidence="8">cv. PBC81</strain>
    </source>
</reference>
<dbReference type="PANTHER" id="PTHR31205:SF89">
    <property type="entry name" value="DUF569 DOMAIN-CONTAINING PROTEIN"/>
    <property type="match status" value="1"/>
</dbReference>
<feature type="compositionally biased region" description="Basic residues" evidence="3">
    <location>
        <begin position="289"/>
        <end position="300"/>
    </location>
</feature>
<dbReference type="GO" id="GO:0016491">
    <property type="term" value="F:oxidoreductase activity"/>
    <property type="evidence" value="ECO:0007669"/>
    <property type="project" value="UniProtKB-KW"/>
</dbReference>
<evidence type="ECO:0000313" key="8">
    <source>
        <dbReference type="Proteomes" id="UP000224567"/>
    </source>
</evidence>
<feature type="domain" description="DUF569" evidence="6">
    <location>
        <begin position="186"/>
        <end position="263"/>
    </location>
</feature>
<dbReference type="PANTHER" id="PTHR31205">
    <property type="entry name" value="ACTIN CROSS-LINKING PROTEIN (DUF569)"/>
    <property type="match status" value="1"/>
</dbReference>
<dbReference type="Pfam" id="PF00890">
    <property type="entry name" value="FAD_binding_2"/>
    <property type="match status" value="1"/>
</dbReference>
<evidence type="ECO:0000256" key="2">
    <source>
        <dbReference type="ARBA" id="ARBA00023002"/>
    </source>
</evidence>
<gene>
    <name evidence="7" type="ORF">CQW23_03740</name>
</gene>
<name>A0A2G2XCN2_CAPBA</name>
<evidence type="ECO:0000259" key="4">
    <source>
        <dbReference type="Pfam" id="PF00890"/>
    </source>
</evidence>
<evidence type="ECO:0000256" key="3">
    <source>
        <dbReference type="SAM" id="MobiDB-lite"/>
    </source>
</evidence>
<dbReference type="Proteomes" id="UP000224567">
    <property type="component" value="Unassembled WGS sequence"/>
</dbReference>
<sequence length="579" mass="63769">MEFFQKAKCIRLKSNHEKFLHADPDQESVYQDRSGSSKSVKWTVEFPEGLDNVIRLKSCYGKYLTALDEQHLFGVTGQKVVQSLPNKLDSLVEWEPIKEGSLVKLKTRYGNYLRANSGLPPWRNSVTHDIPHRHQDWILWAVDTVEVLLELPDESVSESGDDDLGSSFHLTTPKFSRTQSTLKSEGRLIYFYVADENGNVDDSVKGPSFQFKGHGLDELTKKLEEETGIEKIVVCSRNKFNGNLYPLRLALPPNNATMHVVVLPASSKVIRQGEKSNVKGEDLTANGRVRPKHPGHHFHRGSGEGGKRGEELLVVVGGGAAGIYGAIRAKALAPNLQVVVIEKAKPLSKVKISGGGRCNVTNGHCPDNKIEKDGRVFPTSDSSSTVIDCLMSEAKRSGGGRDLHAGQNEGSRKRAKIVHTCEEEVRQYATEELRETGKVVTGASSTSDGKFAVKLEKRSLDYVEHVEADYLLIASGSSKQGYNLATQLGHSIVEPVPSLFTFKIDDLKLAELSGLPKAYKFVAKRNIRAAHGAEVREHLSSLMSLMDIQANEDCSGLCSLALEEMISLVDVTCCYKFVP</sequence>
<dbReference type="AlphaFoldDB" id="A0A2G2XCN2"/>
<evidence type="ECO:0000256" key="1">
    <source>
        <dbReference type="ARBA" id="ARBA00022630"/>
    </source>
</evidence>
<comment type="caution">
    <text evidence="7">The sequence shown here is derived from an EMBL/GenBank/DDBJ whole genome shotgun (WGS) entry which is preliminary data.</text>
</comment>
<dbReference type="Gene3D" id="3.50.50.60">
    <property type="entry name" value="FAD/NAD(P)-binding domain"/>
    <property type="match status" value="2"/>
</dbReference>
<dbReference type="InterPro" id="IPR054726">
    <property type="entry name" value="Ubiq_DUF569-assoc"/>
</dbReference>
<dbReference type="SUPFAM" id="SSF51905">
    <property type="entry name" value="FAD/NAD(P)-binding domain"/>
    <property type="match status" value="1"/>
</dbReference>
<dbReference type="InterPro" id="IPR003953">
    <property type="entry name" value="FAD-dep_OxRdtase_2_FAD-bd"/>
</dbReference>
<accession>A0A2G2XCN2</accession>
<dbReference type="SUPFAM" id="SSF50405">
    <property type="entry name" value="Actin-crosslinking proteins"/>
    <property type="match status" value="1"/>
</dbReference>
<keyword evidence="8" id="KW-1185">Reference proteome</keyword>
<dbReference type="InterPro" id="IPR036188">
    <property type="entry name" value="FAD/NAD-bd_sf"/>
</dbReference>
<evidence type="ECO:0000259" key="6">
    <source>
        <dbReference type="Pfam" id="PF22932"/>
    </source>
</evidence>
<dbReference type="Pfam" id="PF22932">
    <property type="entry name" value="Ubiq_DUF_assoc"/>
    <property type="match status" value="1"/>
</dbReference>
<evidence type="ECO:0000259" key="5">
    <source>
        <dbReference type="Pfam" id="PF04601"/>
    </source>
</evidence>
<dbReference type="Pfam" id="PF04601">
    <property type="entry name" value="DUF569"/>
    <property type="match status" value="1"/>
</dbReference>